<comment type="similarity">
    <text evidence="1">Belongs to the carbohydrate kinase PfkB family.</text>
</comment>
<dbReference type="Proteomes" id="UP000192284">
    <property type="component" value="Unassembled WGS sequence"/>
</dbReference>
<keyword evidence="9" id="KW-1185">Reference proteome</keyword>
<evidence type="ECO:0000313" key="9">
    <source>
        <dbReference type="Proteomes" id="UP000192284"/>
    </source>
</evidence>
<dbReference type="AlphaFoldDB" id="A0A1W9ZRR4"/>
<protein>
    <submittedName>
        <fullName evidence="8">Phosphofructokinase</fullName>
    </submittedName>
</protein>
<accession>A0A1W9ZRR4</accession>
<keyword evidence="4 8" id="KW-0418">Kinase</keyword>
<dbReference type="CDD" id="cd01164">
    <property type="entry name" value="FruK_PfkB_like"/>
    <property type="match status" value="1"/>
</dbReference>
<evidence type="ECO:0000256" key="4">
    <source>
        <dbReference type="ARBA" id="ARBA00022777"/>
    </source>
</evidence>
<evidence type="ECO:0000256" key="2">
    <source>
        <dbReference type="ARBA" id="ARBA00022679"/>
    </source>
</evidence>
<dbReference type="InterPro" id="IPR011611">
    <property type="entry name" value="PfkB_dom"/>
</dbReference>
<reference evidence="8 9" key="1">
    <citation type="submission" date="2017-02" db="EMBL/GenBank/DDBJ databases">
        <title>The new phylogeny of genus Mycobacterium.</title>
        <authorList>
            <person name="Tortoli E."/>
            <person name="Trovato A."/>
            <person name="Cirillo D.M."/>
        </authorList>
    </citation>
    <scope>NUCLEOTIDE SEQUENCE [LARGE SCALE GENOMIC DNA]</scope>
    <source>
        <strain evidence="8 9">DSM 45057</strain>
    </source>
</reference>
<dbReference type="PIRSF" id="PIRSF000535">
    <property type="entry name" value="1PFK/6PFK/LacC"/>
    <property type="match status" value="1"/>
</dbReference>
<dbReference type="GO" id="GO:0003872">
    <property type="term" value="F:6-phosphofructokinase activity"/>
    <property type="evidence" value="ECO:0007669"/>
    <property type="project" value="TreeGrafter"/>
</dbReference>
<evidence type="ECO:0000313" key="8">
    <source>
        <dbReference type="EMBL" id="ORA20479.1"/>
    </source>
</evidence>
<keyword evidence="3" id="KW-0547">Nucleotide-binding</keyword>
<gene>
    <name evidence="8" type="ORF">BST12_15030</name>
</gene>
<keyword evidence="2 6" id="KW-0808">Transferase</keyword>
<dbReference type="NCBIfam" id="TIGR03168">
    <property type="entry name" value="1-PFK"/>
    <property type="match status" value="1"/>
</dbReference>
<dbReference type="EMBL" id="MVHE01000022">
    <property type="protein sequence ID" value="ORA20479.1"/>
    <property type="molecule type" value="Genomic_DNA"/>
</dbReference>
<dbReference type="RefSeq" id="WP_211281279.1">
    <property type="nucleotide sequence ID" value="NZ_JACKTS010000046.1"/>
</dbReference>
<evidence type="ECO:0000259" key="7">
    <source>
        <dbReference type="Pfam" id="PF00294"/>
    </source>
</evidence>
<evidence type="ECO:0000256" key="1">
    <source>
        <dbReference type="ARBA" id="ARBA00010688"/>
    </source>
</evidence>
<dbReference type="InterPro" id="IPR002173">
    <property type="entry name" value="Carboh/pur_kinase_PfkB_CS"/>
</dbReference>
<name>A0A1W9ZRR4_MYCAN</name>
<dbReference type="PROSITE" id="PS00583">
    <property type="entry name" value="PFKB_KINASES_1"/>
    <property type="match status" value="1"/>
</dbReference>
<sequence>MISVEADFEGPVGQAATEPRIVTLTMNPALDITTDIGVVRPMDKMRCGAPRRDPGGGGINVARILRVLGGSVLAVFPAGGPTGGLITALLRNAGVPFQHVPIGEATRESFTVNETSTGRQYRFVLPGPRLTPAEQEECLGRLRTAAESADFVVASGSLPPGVPADYYQRVSDVCRHAGAVLILDTSGGGLRHISSGVFLLKASLRELRECVGRDLLTEIDQLAAAQELIERGRAQVVVVSLGADGALLATRDGGQRFSAVSMPSGSGVGAGDAMVAAITMGLSRRWSLVDSVRLGIAAGAAMLMTPGTAACDRADVEDLFERVVDPTEVVAAAPADV</sequence>
<dbReference type="Pfam" id="PF00294">
    <property type="entry name" value="PfkB"/>
    <property type="match status" value="1"/>
</dbReference>
<dbReference type="SUPFAM" id="SSF53613">
    <property type="entry name" value="Ribokinase-like"/>
    <property type="match status" value="1"/>
</dbReference>
<dbReference type="GO" id="GO:0005829">
    <property type="term" value="C:cytosol"/>
    <property type="evidence" value="ECO:0007669"/>
    <property type="project" value="TreeGrafter"/>
</dbReference>
<evidence type="ECO:0000256" key="5">
    <source>
        <dbReference type="ARBA" id="ARBA00022840"/>
    </source>
</evidence>
<evidence type="ECO:0000256" key="6">
    <source>
        <dbReference type="PIRNR" id="PIRNR000535"/>
    </source>
</evidence>
<dbReference type="GO" id="GO:0005524">
    <property type="term" value="F:ATP binding"/>
    <property type="evidence" value="ECO:0007669"/>
    <property type="project" value="UniProtKB-KW"/>
</dbReference>
<proteinExistence type="inferred from homology"/>
<dbReference type="PANTHER" id="PTHR46566:SF2">
    <property type="entry name" value="ATP-DEPENDENT 6-PHOSPHOFRUCTOKINASE ISOZYME 2"/>
    <property type="match status" value="1"/>
</dbReference>
<organism evidence="8 9">
    <name type="scientific">Mycobacterium angelicum</name>
    <dbReference type="NCBI Taxonomy" id="470074"/>
    <lineage>
        <taxon>Bacteria</taxon>
        <taxon>Bacillati</taxon>
        <taxon>Actinomycetota</taxon>
        <taxon>Actinomycetes</taxon>
        <taxon>Mycobacteriales</taxon>
        <taxon>Mycobacteriaceae</taxon>
        <taxon>Mycobacterium</taxon>
    </lineage>
</organism>
<dbReference type="InterPro" id="IPR029056">
    <property type="entry name" value="Ribokinase-like"/>
</dbReference>
<feature type="domain" description="Carbohydrate kinase PfkB" evidence="7">
    <location>
        <begin position="27"/>
        <end position="311"/>
    </location>
</feature>
<dbReference type="PANTHER" id="PTHR46566">
    <property type="entry name" value="1-PHOSPHOFRUCTOKINASE-RELATED"/>
    <property type="match status" value="1"/>
</dbReference>
<evidence type="ECO:0000256" key="3">
    <source>
        <dbReference type="ARBA" id="ARBA00022741"/>
    </source>
</evidence>
<keyword evidence="5" id="KW-0067">ATP-binding</keyword>
<comment type="caution">
    <text evidence="8">The sequence shown here is derived from an EMBL/GenBank/DDBJ whole genome shotgun (WGS) entry which is preliminary data.</text>
</comment>
<dbReference type="InterPro" id="IPR017583">
    <property type="entry name" value="Tagatose/fructose_Pkinase"/>
</dbReference>
<dbReference type="Gene3D" id="3.40.1190.20">
    <property type="match status" value="1"/>
</dbReference>